<evidence type="ECO:0000256" key="5">
    <source>
        <dbReference type="ARBA" id="ARBA00022932"/>
    </source>
</evidence>
<dbReference type="Gene3D" id="3.10.28.10">
    <property type="entry name" value="Homing endonucleases"/>
    <property type="match status" value="1"/>
</dbReference>
<keyword evidence="4" id="KW-0548">Nucleotidyltransferase</keyword>
<dbReference type="SMART" id="SM00486">
    <property type="entry name" value="POLBc"/>
    <property type="match status" value="1"/>
</dbReference>
<evidence type="ECO:0000256" key="3">
    <source>
        <dbReference type="ARBA" id="ARBA00022679"/>
    </source>
</evidence>
<dbReference type="InterPro" id="IPR036844">
    <property type="entry name" value="Hint_dom_sf"/>
</dbReference>
<keyword evidence="3" id="KW-0808">Transferase</keyword>
<dbReference type="EMBL" id="DF237869">
    <property type="protein sequence ID" value="GAQ92088.1"/>
    <property type="molecule type" value="Genomic_DNA"/>
</dbReference>
<evidence type="ECO:0000256" key="7">
    <source>
        <dbReference type="ARBA" id="ARBA00024411"/>
    </source>
</evidence>
<dbReference type="InterPro" id="IPR036397">
    <property type="entry name" value="RNaseH_sf"/>
</dbReference>
<dbReference type="GO" id="GO:0003677">
    <property type="term" value="F:DNA binding"/>
    <property type="evidence" value="ECO:0007669"/>
    <property type="project" value="UniProtKB-KW"/>
</dbReference>
<dbReference type="InterPro" id="IPR006134">
    <property type="entry name" value="DNA-dir_DNA_pol_B_multi_dom"/>
</dbReference>
<dbReference type="InterPro" id="IPR003586">
    <property type="entry name" value="Hint_dom_C"/>
</dbReference>
<dbReference type="InterPro" id="IPR012337">
    <property type="entry name" value="RNaseH-like_sf"/>
</dbReference>
<dbReference type="NCBIfam" id="TIGR01443">
    <property type="entry name" value="intein_Cterm"/>
    <property type="match status" value="1"/>
</dbReference>
<dbReference type="GO" id="GO:0006297">
    <property type="term" value="P:nucleotide-excision repair, DNA gap filling"/>
    <property type="evidence" value="ECO:0000318"/>
    <property type="project" value="GO_Central"/>
</dbReference>
<evidence type="ECO:0000313" key="10">
    <source>
        <dbReference type="EMBL" id="GAQ92088.1"/>
    </source>
</evidence>
<gene>
    <name evidence="10" type="ORF">KFL_009200020</name>
</gene>
<dbReference type="InterPro" id="IPR006133">
    <property type="entry name" value="DNA-dir_DNA_pol_B_exonuc"/>
</dbReference>
<comment type="catalytic activity">
    <reaction evidence="8">
        <text>DNA(n) + a 2'-deoxyribonucleoside 5'-triphosphate = DNA(n+1) + diphosphate</text>
        <dbReference type="Rhea" id="RHEA:22508"/>
        <dbReference type="Rhea" id="RHEA-COMP:17339"/>
        <dbReference type="Rhea" id="RHEA-COMP:17340"/>
        <dbReference type="ChEBI" id="CHEBI:33019"/>
        <dbReference type="ChEBI" id="CHEBI:61560"/>
        <dbReference type="ChEBI" id="CHEBI:173112"/>
        <dbReference type="EC" id="2.7.7.7"/>
    </reaction>
</comment>
<evidence type="ECO:0000313" key="11">
    <source>
        <dbReference type="Proteomes" id="UP000054558"/>
    </source>
</evidence>
<dbReference type="InterPro" id="IPR042087">
    <property type="entry name" value="DNA_pol_B_thumb"/>
</dbReference>
<name>A0A1Y1IV11_KLENI</name>
<evidence type="ECO:0000256" key="6">
    <source>
        <dbReference type="ARBA" id="ARBA00023125"/>
    </source>
</evidence>
<dbReference type="OrthoDB" id="2150434at2759"/>
<dbReference type="InterPro" id="IPR050240">
    <property type="entry name" value="DNA_pol_type-B"/>
</dbReference>
<dbReference type="Pfam" id="PF00136">
    <property type="entry name" value="DNA_pol_B"/>
    <property type="match status" value="3"/>
</dbReference>
<dbReference type="InterPro" id="IPR006172">
    <property type="entry name" value="DNA-dir_DNA_pol_B"/>
</dbReference>
<dbReference type="GO" id="GO:0008296">
    <property type="term" value="F:3'-5'-DNA exonuclease activity"/>
    <property type="evidence" value="ECO:0000318"/>
    <property type="project" value="GO_Central"/>
</dbReference>
<dbReference type="InterPro" id="IPR027434">
    <property type="entry name" value="Homing_endonucl"/>
</dbReference>
<reference evidence="10 11" key="1">
    <citation type="journal article" date="2014" name="Nat. Commun.">
        <title>Klebsormidium flaccidum genome reveals primary factors for plant terrestrial adaptation.</title>
        <authorList>
            <person name="Hori K."/>
            <person name="Maruyama F."/>
            <person name="Fujisawa T."/>
            <person name="Togashi T."/>
            <person name="Yamamoto N."/>
            <person name="Seo M."/>
            <person name="Sato S."/>
            <person name="Yamada T."/>
            <person name="Mori H."/>
            <person name="Tajima N."/>
            <person name="Moriyama T."/>
            <person name="Ikeuchi M."/>
            <person name="Watanabe M."/>
            <person name="Wada H."/>
            <person name="Kobayashi K."/>
            <person name="Saito M."/>
            <person name="Masuda T."/>
            <person name="Sasaki-Sekimoto Y."/>
            <person name="Mashiguchi K."/>
            <person name="Awai K."/>
            <person name="Shimojima M."/>
            <person name="Masuda S."/>
            <person name="Iwai M."/>
            <person name="Nobusawa T."/>
            <person name="Narise T."/>
            <person name="Kondo S."/>
            <person name="Saito H."/>
            <person name="Sato R."/>
            <person name="Murakawa M."/>
            <person name="Ihara Y."/>
            <person name="Oshima-Yamada Y."/>
            <person name="Ohtaka K."/>
            <person name="Satoh M."/>
            <person name="Sonobe K."/>
            <person name="Ishii M."/>
            <person name="Ohtani R."/>
            <person name="Kanamori-Sato M."/>
            <person name="Honoki R."/>
            <person name="Miyazaki D."/>
            <person name="Mochizuki H."/>
            <person name="Umetsu J."/>
            <person name="Higashi K."/>
            <person name="Shibata D."/>
            <person name="Kamiya Y."/>
            <person name="Sato N."/>
            <person name="Nakamura Y."/>
            <person name="Tabata S."/>
            <person name="Ida S."/>
            <person name="Kurokawa K."/>
            <person name="Ohta H."/>
        </authorList>
    </citation>
    <scope>NUCLEOTIDE SEQUENCE [LARGE SCALE GENOMIC DNA]</scope>
    <source>
        <strain evidence="10 11">NIES-2285</strain>
    </source>
</reference>
<evidence type="ECO:0000256" key="1">
    <source>
        <dbReference type="ARBA" id="ARBA00005755"/>
    </source>
</evidence>
<dbReference type="Proteomes" id="UP000054558">
    <property type="component" value="Unassembled WGS sequence"/>
</dbReference>
<dbReference type="Gene3D" id="3.30.342.10">
    <property type="entry name" value="DNA Polymerase, chain B, domain 1"/>
    <property type="match status" value="1"/>
</dbReference>
<keyword evidence="5" id="KW-0239">DNA-directed DNA polymerase</keyword>
<evidence type="ECO:0000256" key="2">
    <source>
        <dbReference type="ARBA" id="ARBA00012417"/>
    </source>
</evidence>
<dbReference type="EC" id="2.7.7.7" evidence="2"/>
<organism evidence="10 11">
    <name type="scientific">Klebsormidium nitens</name>
    <name type="common">Green alga</name>
    <name type="synonym">Ulothrix nitens</name>
    <dbReference type="NCBI Taxonomy" id="105231"/>
    <lineage>
        <taxon>Eukaryota</taxon>
        <taxon>Viridiplantae</taxon>
        <taxon>Streptophyta</taxon>
        <taxon>Klebsormidiophyceae</taxon>
        <taxon>Klebsormidiales</taxon>
        <taxon>Klebsormidiaceae</taxon>
        <taxon>Klebsormidium</taxon>
    </lineage>
</organism>
<dbReference type="Gene3D" id="3.30.420.10">
    <property type="entry name" value="Ribonuclease H-like superfamily/Ribonuclease H"/>
    <property type="match status" value="1"/>
</dbReference>
<evidence type="ECO:0000259" key="9">
    <source>
        <dbReference type="SMART" id="SM00305"/>
    </source>
</evidence>
<dbReference type="SUPFAM" id="SSF53098">
    <property type="entry name" value="Ribonuclease H-like"/>
    <property type="match status" value="1"/>
</dbReference>
<dbReference type="Gene3D" id="1.10.287.690">
    <property type="entry name" value="Helix hairpin bin"/>
    <property type="match status" value="1"/>
</dbReference>
<dbReference type="PANTHER" id="PTHR10322">
    <property type="entry name" value="DNA POLYMERASE CATALYTIC SUBUNIT"/>
    <property type="match status" value="1"/>
</dbReference>
<dbReference type="GO" id="GO:0000166">
    <property type="term" value="F:nucleotide binding"/>
    <property type="evidence" value="ECO:0007669"/>
    <property type="project" value="InterPro"/>
</dbReference>
<dbReference type="SUPFAM" id="SSF51294">
    <property type="entry name" value="Hedgehog/intein (Hint) domain"/>
    <property type="match status" value="1"/>
</dbReference>
<sequence length="1337" mass="149959">MASALSLFVVSAETRDTPLDPTSAGKNHDEYRCYIDAVKSYGKKDGKESDDEDDEDSLCERTAKQCVVLIFGRTAAGESICIRTRFEPSIYLLPPDDMVAYGHEVAERIYLSVYRRAYGCMVSVEKVRRKKFNGFHGDRVFDFLRIRTTSEKAARQCGYAVRKKGLNVWLIDREPKRYELYQGNVSAMMEFLHEYSLRSVGWHTLDLAAPGVALVTTSDRMSTCDLEYTFDAAALAVDDDTSGEPDLVECSYDIEAWDENRDFPMGSKPSSKCITIGTSFKRRGEVYLKHAVTLKDSLPLEGAVVESYGDEKEVIAAWLRLLAKEQPDVIYGYNTDQFDWRYLFELAQRLGVPFSVGRLAGVVSEYQEKIMESSAFGFNQFFLVTTPGILNIDVMQAIKRAHKLESYSLENVSTLYLGEHKDDMKYNHMFDLFEEGTPEGIREIAKYCVQDTMLPIKLADKLNILIDHVEMARATYVPVDYLLKRGQQIKIFSCILRRILGKYLIRTYDADEAPPEETYQGATVLDAKAGVYMDPVVVCDFASLYPSIMQAHNLCLTTWVTDSRFADLPGYEYANFERVDEDGKVTKTTFVKNRRGVIPALLEELGELRKLAKQKMKQATEPFQKKRWNSMQLAMKIDVIAFAPDGLVKMDVLGELAVFWTLPLPFVLPRRFGKSLQTKRLFGLLPAKPIAATVTMIGRNMIAATKQYVEAEFPGAEVIYGDSVTGPTPTIVRVAGRVHVETFERLADRWGGGKWLACLDDGREDKQSCELPGVDVWTEAGWTPARRVIRHLLAPEKRILRVLTHNGMVDATDDHSLLDAHGQAVSARDVTGGFELLHARYPVLVDAERSLSRSEARVMGMFCGDGSCVFSGKKTSWAIKHAGIPKIEYYRDLCECVYPECEWVIVNITGSSGTYKLVPRGSYGSIVRLVRKFRAVAYADTAKVVPAAILNASIKVRRAFWHGLSDAVGIEDADGYVCIEQKDQVSVASYALLASSLGYSTSFDTRADEPDVFRLTLTKRAQRGNAKAVKRVVEVEYDGWVYDMTTENHHFAAGAGRLVVHNTDSVMVKIPPGSLPAEAEDAVRKVEAAMGVGRTMGTGATDRLFERPISLMYEKVYSPFILVSKKRYGGLKFEKEGEEPEVDTKGLDLVRRDRIPLARELQGTILDLILYERDVHAAVTACRETAENLLAGRIGAGKLILSKQLKKEYKSVQPHVIVAEKLKGRRPGSEPRPGDRVPFVYLDVGDAKAKTTDMAEDPTYAEERGLVLNYEYYLTNCLVKPLSTILDLFVTHGKAADILFGDIIRKHRTKKNGNNSIESYFRPLASNAAPKRKWKDM</sequence>
<protein>
    <recommendedName>
        <fullName evidence="7">DNA polymerase delta catalytic subunit</fullName>
        <ecNumber evidence="2">2.7.7.7</ecNumber>
    </recommendedName>
</protein>
<dbReference type="PANTHER" id="PTHR10322:SF23">
    <property type="entry name" value="DNA POLYMERASE DELTA CATALYTIC SUBUNIT"/>
    <property type="match status" value="1"/>
</dbReference>
<dbReference type="InterPro" id="IPR030934">
    <property type="entry name" value="Intein_C"/>
</dbReference>
<dbReference type="STRING" id="105231.A0A1Y1IV11"/>
<dbReference type="GO" id="GO:0043625">
    <property type="term" value="C:delta DNA polymerase complex"/>
    <property type="evidence" value="ECO:0000318"/>
    <property type="project" value="GO_Central"/>
</dbReference>
<dbReference type="Pfam" id="PF03104">
    <property type="entry name" value="DNA_pol_B_exo1"/>
    <property type="match status" value="1"/>
</dbReference>
<proteinExistence type="inferred from homology"/>
<dbReference type="GO" id="GO:0003887">
    <property type="term" value="F:DNA-directed DNA polymerase activity"/>
    <property type="evidence" value="ECO:0000318"/>
    <property type="project" value="GO_Central"/>
</dbReference>
<evidence type="ECO:0000256" key="4">
    <source>
        <dbReference type="ARBA" id="ARBA00022695"/>
    </source>
</evidence>
<dbReference type="InterPro" id="IPR023211">
    <property type="entry name" value="DNA_pol_palm_dom_sf"/>
</dbReference>
<comment type="similarity">
    <text evidence="1">Belongs to the DNA polymerase type-B family.</text>
</comment>
<accession>A0A1Y1IV11</accession>
<dbReference type="SMART" id="SM00305">
    <property type="entry name" value="HintC"/>
    <property type="match status" value="1"/>
</dbReference>
<feature type="domain" description="Hint" evidence="9">
    <location>
        <begin position="1021"/>
        <end position="1068"/>
    </location>
</feature>
<dbReference type="Gene3D" id="1.10.132.60">
    <property type="entry name" value="DNA polymerase family B, C-terminal domain"/>
    <property type="match status" value="1"/>
</dbReference>
<dbReference type="InterPro" id="IPR043502">
    <property type="entry name" value="DNA/RNA_pol_sf"/>
</dbReference>
<dbReference type="PROSITE" id="PS50818">
    <property type="entry name" value="INTEIN_C_TER"/>
    <property type="match status" value="1"/>
</dbReference>
<dbReference type="SUPFAM" id="SSF56672">
    <property type="entry name" value="DNA/RNA polymerases"/>
    <property type="match status" value="1"/>
</dbReference>
<dbReference type="GO" id="GO:0006287">
    <property type="term" value="P:base-excision repair, gap-filling"/>
    <property type="evidence" value="ECO:0000318"/>
    <property type="project" value="GO_Central"/>
</dbReference>
<evidence type="ECO:0000256" key="8">
    <source>
        <dbReference type="ARBA" id="ARBA00049244"/>
    </source>
</evidence>
<dbReference type="Gene3D" id="2.170.16.10">
    <property type="entry name" value="Hedgehog/Intein (Hint) domain"/>
    <property type="match status" value="1"/>
</dbReference>
<dbReference type="GO" id="GO:0006261">
    <property type="term" value="P:DNA-templated DNA replication"/>
    <property type="evidence" value="ECO:0000318"/>
    <property type="project" value="GO_Central"/>
</dbReference>
<dbReference type="GO" id="GO:0045004">
    <property type="term" value="P:DNA replication proofreading"/>
    <property type="evidence" value="ECO:0000318"/>
    <property type="project" value="GO_Central"/>
</dbReference>
<keyword evidence="6" id="KW-0238">DNA-binding</keyword>
<keyword evidence="11" id="KW-1185">Reference proteome</keyword>
<dbReference type="Gene3D" id="3.90.1600.10">
    <property type="entry name" value="Palm domain of DNA polymerase"/>
    <property type="match status" value="2"/>
</dbReference>